<evidence type="ECO:0000313" key="2">
    <source>
        <dbReference type="EMBL" id="OWM76726.1"/>
    </source>
</evidence>
<sequence>MAKTMARGHDFIGAAGTGVRTNRSVEEEEMAATEVGSSHHFWGSGRDGKMSTKEERKEIREESGDFHSEMSLDSNRKVVEREDRVIAGLIERVESRES</sequence>
<evidence type="ECO:0000313" key="4">
    <source>
        <dbReference type="Proteomes" id="UP000197138"/>
    </source>
</evidence>
<accession>A0A218WVT3</accession>
<protein>
    <submittedName>
        <fullName evidence="2">Uncharacterized protein</fullName>
    </submittedName>
</protein>
<reference evidence="2" key="2">
    <citation type="submission" date="2017-06" db="EMBL/GenBank/DDBJ databases">
        <title>The pomegranate genome and the genomics of punicalagin biosynthesis.</title>
        <authorList>
            <person name="Xu C."/>
        </authorList>
    </citation>
    <scope>NUCLEOTIDE SEQUENCE [LARGE SCALE GENOMIC DNA]</scope>
    <source>
        <tissue evidence="2">Fresh leaf</tissue>
    </source>
</reference>
<dbReference type="EMBL" id="MTKT01003016">
    <property type="protein sequence ID" value="OWM76726.1"/>
    <property type="molecule type" value="Genomic_DNA"/>
</dbReference>
<proteinExistence type="predicted"/>
<reference evidence="3 5" key="3">
    <citation type="submission" date="2017-11" db="EMBL/GenBank/DDBJ databases">
        <title>De-novo sequencing of pomegranate (Punica granatum L.) genome.</title>
        <authorList>
            <person name="Akparov Z."/>
            <person name="Amiraslanov A."/>
            <person name="Hajiyeva S."/>
            <person name="Abbasov M."/>
            <person name="Kaur K."/>
            <person name="Hamwieh A."/>
            <person name="Solovyev V."/>
            <person name="Salamov A."/>
            <person name="Braich B."/>
            <person name="Kosarev P."/>
            <person name="Mahmoud A."/>
            <person name="Hajiyev E."/>
            <person name="Babayeva S."/>
            <person name="Izzatullayeva V."/>
            <person name="Mammadov A."/>
            <person name="Mammadov A."/>
            <person name="Sharifova S."/>
            <person name="Ojaghi J."/>
            <person name="Eynullazada K."/>
            <person name="Bayramov B."/>
            <person name="Abdulazimova A."/>
            <person name="Shahmuradov I."/>
        </authorList>
    </citation>
    <scope>NUCLEOTIDE SEQUENCE [LARGE SCALE GENOMIC DNA]</scope>
    <source>
        <strain evidence="3">AG2017</strain>
        <strain evidence="5">cv. AG2017</strain>
        <tissue evidence="3">Leaf</tissue>
    </source>
</reference>
<reference evidence="4" key="1">
    <citation type="journal article" date="2017" name="Plant J.">
        <title>The pomegranate (Punica granatum L.) genome and the genomics of punicalagin biosynthesis.</title>
        <authorList>
            <person name="Qin G."/>
            <person name="Xu C."/>
            <person name="Ming R."/>
            <person name="Tang H."/>
            <person name="Guyot R."/>
            <person name="Kramer E.M."/>
            <person name="Hu Y."/>
            <person name="Yi X."/>
            <person name="Qi Y."/>
            <person name="Xu X."/>
            <person name="Gao Z."/>
            <person name="Pan H."/>
            <person name="Jian J."/>
            <person name="Tian Y."/>
            <person name="Yue Z."/>
            <person name="Xu Y."/>
        </authorList>
    </citation>
    <scope>NUCLEOTIDE SEQUENCE [LARGE SCALE GENOMIC DNA]</scope>
    <source>
        <strain evidence="4">cv. Dabenzi</strain>
    </source>
</reference>
<comment type="caution">
    <text evidence="2">The sequence shown here is derived from an EMBL/GenBank/DDBJ whole genome shotgun (WGS) entry which is preliminary data.</text>
</comment>
<gene>
    <name evidence="2" type="ORF">CDL15_Pgr004938</name>
    <name evidence="3" type="ORF">CRG98_009373</name>
</gene>
<dbReference type="AlphaFoldDB" id="A0A218WVT3"/>
<feature type="compositionally biased region" description="Basic and acidic residues" evidence="1">
    <location>
        <begin position="46"/>
        <end position="74"/>
    </location>
</feature>
<dbReference type="EMBL" id="PGOL01000466">
    <property type="protein sequence ID" value="PKI70241.1"/>
    <property type="molecule type" value="Genomic_DNA"/>
</dbReference>
<feature type="region of interest" description="Disordered" evidence="1">
    <location>
        <begin position="19"/>
        <end position="74"/>
    </location>
</feature>
<keyword evidence="5" id="KW-1185">Reference proteome</keyword>
<dbReference type="Proteomes" id="UP000233551">
    <property type="component" value="Unassembled WGS sequence"/>
</dbReference>
<evidence type="ECO:0000256" key="1">
    <source>
        <dbReference type="SAM" id="MobiDB-lite"/>
    </source>
</evidence>
<dbReference type="Proteomes" id="UP000197138">
    <property type="component" value="Unassembled WGS sequence"/>
</dbReference>
<name>A0A218WVT3_PUNGR</name>
<evidence type="ECO:0000313" key="3">
    <source>
        <dbReference type="EMBL" id="PKI70241.1"/>
    </source>
</evidence>
<organism evidence="2 4">
    <name type="scientific">Punica granatum</name>
    <name type="common">Pomegranate</name>
    <dbReference type="NCBI Taxonomy" id="22663"/>
    <lineage>
        <taxon>Eukaryota</taxon>
        <taxon>Viridiplantae</taxon>
        <taxon>Streptophyta</taxon>
        <taxon>Embryophyta</taxon>
        <taxon>Tracheophyta</taxon>
        <taxon>Spermatophyta</taxon>
        <taxon>Magnoliopsida</taxon>
        <taxon>eudicotyledons</taxon>
        <taxon>Gunneridae</taxon>
        <taxon>Pentapetalae</taxon>
        <taxon>rosids</taxon>
        <taxon>malvids</taxon>
        <taxon>Myrtales</taxon>
        <taxon>Lythraceae</taxon>
        <taxon>Punica</taxon>
    </lineage>
</organism>
<evidence type="ECO:0000313" key="5">
    <source>
        <dbReference type="Proteomes" id="UP000233551"/>
    </source>
</evidence>